<evidence type="ECO:0000256" key="2">
    <source>
        <dbReference type="ARBA" id="ARBA00022840"/>
    </source>
</evidence>
<gene>
    <name evidence="4" type="ORF">KOI35_31135</name>
</gene>
<feature type="domain" description="ABC transporter" evidence="3">
    <location>
        <begin position="7"/>
        <end position="201"/>
    </location>
</feature>
<sequence>MSPGALLAAADLKLAYGKRLVLEGFSIELAEGDRFALTGRSGSGKTSLLLMLAGLIAPTGGSIERKVPAVYVPQAPSLVPELSARQNAALGLRIRGVAPDAADERAREELRALGLDGVEDALPAELSGGMQQRVALARALAVDPPLLLADEPTGALDRATGARVVDLLLSRDATVVVATHDPEVAARFPRRLTVALDDKELVE</sequence>
<evidence type="ECO:0000256" key="1">
    <source>
        <dbReference type="ARBA" id="ARBA00022741"/>
    </source>
</evidence>
<protein>
    <submittedName>
        <fullName evidence="4">ATP-binding cassette domain-containing protein</fullName>
    </submittedName>
</protein>
<dbReference type="InterPro" id="IPR015854">
    <property type="entry name" value="ABC_transpr_LolD-like"/>
</dbReference>
<comment type="caution">
    <text evidence="4">The sequence shown here is derived from an EMBL/GenBank/DDBJ whole genome shotgun (WGS) entry which is preliminary data.</text>
</comment>
<dbReference type="Gene3D" id="3.40.50.300">
    <property type="entry name" value="P-loop containing nucleotide triphosphate hydrolases"/>
    <property type="match status" value="1"/>
</dbReference>
<dbReference type="SMART" id="SM00382">
    <property type="entry name" value="AAA"/>
    <property type="match status" value="1"/>
</dbReference>
<keyword evidence="5" id="KW-1185">Reference proteome</keyword>
<dbReference type="PANTHER" id="PTHR24220">
    <property type="entry name" value="IMPORT ATP-BINDING PROTEIN"/>
    <property type="match status" value="1"/>
</dbReference>
<keyword evidence="1" id="KW-0547">Nucleotide-binding</keyword>
<dbReference type="GO" id="GO:0005524">
    <property type="term" value="F:ATP binding"/>
    <property type="evidence" value="ECO:0007669"/>
    <property type="project" value="UniProtKB-KW"/>
</dbReference>
<dbReference type="InterPro" id="IPR003593">
    <property type="entry name" value="AAA+_ATPase"/>
</dbReference>
<dbReference type="EMBL" id="JAHKKG010000010">
    <property type="protein sequence ID" value="MBU2667975.1"/>
    <property type="molecule type" value="Genomic_DNA"/>
</dbReference>
<organism evidence="4 5">
    <name type="scientific">Paractinoplanes bogorensis</name>
    <dbReference type="NCBI Taxonomy" id="1610840"/>
    <lineage>
        <taxon>Bacteria</taxon>
        <taxon>Bacillati</taxon>
        <taxon>Actinomycetota</taxon>
        <taxon>Actinomycetes</taxon>
        <taxon>Micromonosporales</taxon>
        <taxon>Micromonosporaceae</taxon>
        <taxon>Paractinoplanes</taxon>
    </lineage>
</organism>
<dbReference type="Proteomes" id="UP001519654">
    <property type="component" value="Unassembled WGS sequence"/>
</dbReference>
<reference evidence="4 5" key="1">
    <citation type="submission" date="2021-06" db="EMBL/GenBank/DDBJ databases">
        <title>Actinoplanes lichenicola sp. nov., and Actinoplanes ovalisporus sp. nov., isolated from lichen in Thailand.</title>
        <authorList>
            <person name="Saeng-In P."/>
            <person name="Kanchanasin P."/>
            <person name="Yuki M."/>
            <person name="Kudo T."/>
            <person name="Ohkuma M."/>
            <person name="Phongsopitanun W."/>
            <person name="Tanasupawat S."/>
        </authorList>
    </citation>
    <scope>NUCLEOTIDE SEQUENCE [LARGE SCALE GENOMIC DNA]</scope>
    <source>
        <strain evidence="4 5">NBRC 110975</strain>
    </source>
</reference>
<dbReference type="PROSITE" id="PS00211">
    <property type="entry name" value="ABC_TRANSPORTER_1"/>
    <property type="match status" value="1"/>
</dbReference>
<dbReference type="InterPro" id="IPR017871">
    <property type="entry name" value="ABC_transporter-like_CS"/>
</dbReference>
<dbReference type="InterPro" id="IPR027417">
    <property type="entry name" value="P-loop_NTPase"/>
</dbReference>
<dbReference type="SUPFAM" id="SSF52540">
    <property type="entry name" value="P-loop containing nucleoside triphosphate hydrolases"/>
    <property type="match status" value="1"/>
</dbReference>
<dbReference type="InterPro" id="IPR003439">
    <property type="entry name" value="ABC_transporter-like_ATP-bd"/>
</dbReference>
<evidence type="ECO:0000259" key="3">
    <source>
        <dbReference type="PROSITE" id="PS50893"/>
    </source>
</evidence>
<dbReference type="PROSITE" id="PS50893">
    <property type="entry name" value="ABC_TRANSPORTER_2"/>
    <property type="match status" value="1"/>
</dbReference>
<dbReference type="RefSeq" id="WP_215792229.1">
    <property type="nucleotide sequence ID" value="NZ_JAHKKG010000010.1"/>
</dbReference>
<dbReference type="PANTHER" id="PTHR24220:SF685">
    <property type="entry name" value="ABC TRANSPORTER RELATED"/>
    <property type="match status" value="1"/>
</dbReference>
<name>A0ABS5YX14_9ACTN</name>
<dbReference type="Pfam" id="PF00005">
    <property type="entry name" value="ABC_tran"/>
    <property type="match status" value="1"/>
</dbReference>
<proteinExistence type="predicted"/>
<evidence type="ECO:0000313" key="4">
    <source>
        <dbReference type="EMBL" id="MBU2667975.1"/>
    </source>
</evidence>
<evidence type="ECO:0000313" key="5">
    <source>
        <dbReference type="Proteomes" id="UP001519654"/>
    </source>
</evidence>
<keyword evidence="2 4" id="KW-0067">ATP-binding</keyword>
<accession>A0ABS5YX14</accession>